<keyword evidence="3" id="KW-0677">Repeat</keyword>
<dbReference type="GO" id="GO:0008307">
    <property type="term" value="F:structural constituent of muscle"/>
    <property type="evidence" value="ECO:0007669"/>
    <property type="project" value="TreeGrafter"/>
</dbReference>
<feature type="domain" description="LIM zinc-binding" evidence="8">
    <location>
        <begin position="9"/>
        <end position="71"/>
    </location>
</feature>
<keyword evidence="6" id="KW-0539">Nucleus</keyword>
<evidence type="ECO:0000313" key="10">
    <source>
        <dbReference type="Proteomes" id="UP000695562"/>
    </source>
</evidence>
<evidence type="ECO:0000256" key="7">
    <source>
        <dbReference type="PROSITE-ProRule" id="PRU00125"/>
    </source>
</evidence>
<keyword evidence="10" id="KW-1185">Reference proteome</keyword>
<evidence type="ECO:0000259" key="8">
    <source>
        <dbReference type="PROSITE" id="PS50023"/>
    </source>
</evidence>
<sequence length="89" mass="9491">MPPKFGSSEKCGSCAKSVYAAEKSPIMLGEKSFHKACMLCCECRKGLDSTNICENESKLYCKACYGKNFGPRIFGYSGGGVLGNTSANV</sequence>
<dbReference type="InterPro" id="IPR001781">
    <property type="entry name" value="Znf_LIM"/>
</dbReference>
<evidence type="ECO:0000256" key="5">
    <source>
        <dbReference type="ARBA" id="ARBA00023038"/>
    </source>
</evidence>
<protein>
    <recommendedName>
        <fullName evidence="8">LIM zinc-binding domain-containing protein</fullName>
    </recommendedName>
</protein>
<dbReference type="FunFam" id="2.10.110.10:FF:000001">
    <property type="entry name" value="Cysteine and glycine-rich protein 1"/>
    <property type="match status" value="1"/>
</dbReference>
<dbReference type="Pfam" id="PF00412">
    <property type="entry name" value="LIM"/>
    <property type="match status" value="1"/>
</dbReference>
<comment type="caution">
    <text evidence="9">The sequence shown here is derived from an EMBL/GenBank/DDBJ whole genome shotgun (WGS) entry which is preliminary data.</text>
</comment>
<dbReference type="GO" id="GO:0030036">
    <property type="term" value="P:actin cytoskeleton organization"/>
    <property type="evidence" value="ECO:0007669"/>
    <property type="project" value="TreeGrafter"/>
</dbReference>
<dbReference type="GO" id="GO:0046872">
    <property type="term" value="F:metal ion binding"/>
    <property type="evidence" value="ECO:0007669"/>
    <property type="project" value="UniProtKB-KW"/>
</dbReference>
<dbReference type="GO" id="GO:0005737">
    <property type="term" value="C:cytoplasm"/>
    <property type="evidence" value="ECO:0007669"/>
    <property type="project" value="TreeGrafter"/>
</dbReference>
<evidence type="ECO:0000256" key="1">
    <source>
        <dbReference type="ARBA" id="ARBA00004123"/>
    </source>
</evidence>
<dbReference type="SMART" id="SM00132">
    <property type="entry name" value="LIM"/>
    <property type="match status" value="1"/>
</dbReference>
<dbReference type="SUPFAM" id="SSF57716">
    <property type="entry name" value="Glucocorticoid receptor-like (DNA-binding domain)"/>
    <property type="match status" value="2"/>
</dbReference>
<proteinExistence type="predicted"/>
<dbReference type="PANTHER" id="PTHR24215:SF35">
    <property type="entry name" value="MUSCLE LIM PROTEIN MLP84B"/>
    <property type="match status" value="1"/>
</dbReference>
<evidence type="ECO:0000256" key="3">
    <source>
        <dbReference type="ARBA" id="ARBA00022737"/>
    </source>
</evidence>
<dbReference type="GO" id="GO:0042805">
    <property type="term" value="F:actinin binding"/>
    <property type="evidence" value="ECO:0007669"/>
    <property type="project" value="TreeGrafter"/>
</dbReference>
<reference evidence="9" key="1">
    <citation type="submission" date="2020-01" db="EMBL/GenBank/DDBJ databases">
        <title>Development of genomics and gene disruption for Polysphondylium violaceum indicates a role for the polyketide synthase stlB in stalk morphogenesis.</title>
        <authorList>
            <person name="Narita B."/>
            <person name="Kawabe Y."/>
            <person name="Kin K."/>
            <person name="Saito T."/>
            <person name="Gibbs R."/>
            <person name="Kuspa A."/>
            <person name="Muzny D."/>
            <person name="Queller D."/>
            <person name="Richards S."/>
            <person name="Strassman J."/>
            <person name="Sucgang R."/>
            <person name="Worley K."/>
            <person name="Schaap P."/>
        </authorList>
    </citation>
    <scope>NUCLEOTIDE SEQUENCE</scope>
    <source>
        <strain evidence="9">QSvi11</strain>
    </source>
</reference>
<dbReference type="Gene3D" id="2.10.110.10">
    <property type="entry name" value="Cysteine Rich Protein"/>
    <property type="match status" value="1"/>
</dbReference>
<evidence type="ECO:0000256" key="2">
    <source>
        <dbReference type="ARBA" id="ARBA00022723"/>
    </source>
</evidence>
<dbReference type="PANTHER" id="PTHR24215">
    <property type="entry name" value="RHO-GTPASE-ACTIVATING PROTEIN LRG1"/>
    <property type="match status" value="1"/>
</dbReference>
<evidence type="ECO:0000313" key="9">
    <source>
        <dbReference type="EMBL" id="KAF2074857.1"/>
    </source>
</evidence>
<dbReference type="OrthoDB" id="8062037at2759"/>
<dbReference type="AlphaFoldDB" id="A0A8J4PW74"/>
<keyword evidence="4 7" id="KW-0862">Zinc</keyword>
<gene>
    <name evidence="9" type="ORF">CYY_003845</name>
</gene>
<accession>A0A8J4PW74</accession>
<dbReference type="PROSITE" id="PS00478">
    <property type="entry name" value="LIM_DOMAIN_1"/>
    <property type="match status" value="1"/>
</dbReference>
<comment type="subcellular location">
    <subcellularLocation>
        <location evidence="1">Nucleus</location>
    </subcellularLocation>
</comment>
<keyword evidence="2 7" id="KW-0479">Metal-binding</keyword>
<dbReference type="Proteomes" id="UP000695562">
    <property type="component" value="Unassembled WGS sequence"/>
</dbReference>
<dbReference type="GO" id="GO:0005634">
    <property type="term" value="C:nucleus"/>
    <property type="evidence" value="ECO:0007669"/>
    <property type="project" value="UniProtKB-SubCell"/>
</dbReference>
<dbReference type="EMBL" id="AJWJ01000126">
    <property type="protein sequence ID" value="KAF2074857.1"/>
    <property type="molecule type" value="Genomic_DNA"/>
</dbReference>
<name>A0A8J4PW74_9MYCE</name>
<evidence type="ECO:0000256" key="6">
    <source>
        <dbReference type="ARBA" id="ARBA00023242"/>
    </source>
</evidence>
<evidence type="ECO:0000256" key="4">
    <source>
        <dbReference type="ARBA" id="ARBA00022833"/>
    </source>
</evidence>
<organism evidence="9 10">
    <name type="scientific">Polysphondylium violaceum</name>
    <dbReference type="NCBI Taxonomy" id="133409"/>
    <lineage>
        <taxon>Eukaryota</taxon>
        <taxon>Amoebozoa</taxon>
        <taxon>Evosea</taxon>
        <taxon>Eumycetozoa</taxon>
        <taxon>Dictyostelia</taxon>
        <taxon>Dictyosteliales</taxon>
        <taxon>Dictyosteliaceae</taxon>
        <taxon>Polysphondylium</taxon>
    </lineage>
</organism>
<dbReference type="PROSITE" id="PS50023">
    <property type="entry name" value="LIM_DOMAIN_2"/>
    <property type="match status" value="1"/>
</dbReference>
<keyword evidence="5 7" id="KW-0440">LIM domain</keyword>